<keyword evidence="2" id="KW-0732">Signal</keyword>
<feature type="compositionally biased region" description="Acidic residues" evidence="1">
    <location>
        <begin position="83"/>
        <end position="96"/>
    </location>
</feature>
<feature type="region of interest" description="Disordered" evidence="1">
    <location>
        <begin position="29"/>
        <end position="104"/>
    </location>
</feature>
<organism evidence="3 4">
    <name type="scientific">Sphingorhabdus arenilitoris</name>
    <dbReference type="NCBI Taxonomy" id="1490041"/>
    <lineage>
        <taxon>Bacteria</taxon>
        <taxon>Pseudomonadati</taxon>
        <taxon>Pseudomonadota</taxon>
        <taxon>Alphaproteobacteria</taxon>
        <taxon>Sphingomonadales</taxon>
        <taxon>Sphingomonadaceae</taxon>
        <taxon>Sphingorhabdus</taxon>
    </lineage>
</organism>
<proteinExistence type="predicted"/>
<evidence type="ECO:0000313" key="3">
    <source>
        <dbReference type="EMBL" id="MFC4291718.1"/>
    </source>
</evidence>
<feature type="compositionally biased region" description="Low complexity" evidence="1">
    <location>
        <begin position="54"/>
        <end position="82"/>
    </location>
</feature>
<dbReference type="EMBL" id="JBHSDH010000013">
    <property type="protein sequence ID" value="MFC4291718.1"/>
    <property type="molecule type" value="Genomic_DNA"/>
</dbReference>
<feature type="signal peptide" evidence="2">
    <location>
        <begin position="1"/>
        <end position="28"/>
    </location>
</feature>
<evidence type="ECO:0000313" key="4">
    <source>
        <dbReference type="Proteomes" id="UP001595887"/>
    </source>
</evidence>
<evidence type="ECO:0000256" key="2">
    <source>
        <dbReference type="SAM" id="SignalP"/>
    </source>
</evidence>
<feature type="chain" id="PRO_5045102114" evidence="2">
    <location>
        <begin position="29"/>
        <end position="603"/>
    </location>
</feature>
<dbReference type="Proteomes" id="UP001595887">
    <property type="component" value="Unassembled WGS sequence"/>
</dbReference>
<comment type="caution">
    <text evidence="3">The sequence shown here is derived from an EMBL/GenBank/DDBJ whole genome shotgun (WGS) entry which is preliminary data.</text>
</comment>
<keyword evidence="4" id="KW-1185">Reference proteome</keyword>
<accession>A0ABV8REC2</accession>
<name>A0ABV8REC2_9SPHN</name>
<sequence>MKRISTKTKLIMASAAAVIIAIPVVGQDAPESLLPPGFGDPPPAPPPPPPSSGPQPSSSTQPSRPSQSGSSVGSAPKAAASSSDEDEEEGDEEEEDRIVFDVPPAGERSLKQIGVISAANGGFAVNAFGDADGAFLNRAAKLTKGPLVSRWATIMTRRMLVSRINTPDGLNGADWAAERAWLLLRMGDAVAARQLVQQVDAGNYSERLYEVSMQVFLATADLGAMCPLAPNAYKKVKDASWKMARPICASLAGEQGTATAQLNQARGGRWASGVDYLLAEKAVGAGTNGRRSVKIEWDKVKDFNAWRFGLSYATGVEPPKPLLASSGRHVDGWRARLPMIDINNRMNAAPTAASLGAISNRAFTGIYAIAADDPDANEANKALADQLAAAYIGNSDSGKVTAMAALWDGANEQRSLYSMFVLTARAAALIAPSQDYGANGDRLVASMMTAGLDTNAATWAGQLDSGSLGWGILAVGAPGMDGQVSYGQLDDFYDNDQSANVLKSKFLLASLAGLGRVDSAAQTEFAEDIELDLTRASKWSRAIDLAAQRGQSGTVVLLSALALQGSSWQKVAPVDLFHIIRALKQVGLDAEARMIAAEAVTLG</sequence>
<feature type="compositionally biased region" description="Pro residues" evidence="1">
    <location>
        <begin position="38"/>
        <end position="53"/>
    </location>
</feature>
<protein>
    <submittedName>
        <fullName evidence="3">Uncharacterized protein</fullName>
    </submittedName>
</protein>
<evidence type="ECO:0000256" key="1">
    <source>
        <dbReference type="SAM" id="MobiDB-lite"/>
    </source>
</evidence>
<reference evidence="4" key="1">
    <citation type="journal article" date="2019" name="Int. J. Syst. Evol. Microbiol.">
        <title>The Global Catalogue of Microorganisms (GCM) 10K type strain sequencing project: providing services to taxonomists for standard genome sequencing and annotation.</title>
        <authorList>
            <consortium name="The Broad Institute Genomics Platform"/>
            <consortium name="The Broad Institute Genome Sequencing Center for Infectious Disease"/>
            <person name="Wu L."/>
            <person name="Ma J."/>
        </authorList>
    </citation>
    <scope>NUCLEOTIDE SEQUENCE [LARGE SCALE GENOMIC DNA]</scope>
    <source>
        <strain evidence="4">CECT 8531</strain>
    </source>
</reference>
<gene>
    <name evidence="3" type="ORF">ACFOWX_04730</name>
</gene>
<dbReference type="RefSeq" id="WP_381421819.1">
    <property type="nucleotide sequence ID" value="NZ_JBHSDH010000013.1"/>
</dbReference>